<dbReference type="PANTHER" id="PTHR35802:SF1">
    <property type="entry name" value="PROTEASE SYNTHASE AND SPORULATION PROTEIN PAI 2"/>
    <property type="match status" value="1"/>
</dbReference>
<dbReference type="Pfam" id="PF04299">
    <property type="entry name" value="FMN_bind_2"/>
    <property type="match status" value="1"/>
</dbReference>
<dbReference type="InterPro" id="IPR007396">
    <property type="entry name" value="TR_PAI2-type"/>
</dbReference>
<dbReference type="EMBL" id="CP000301">
    <property type="protein sequence ID" value="ABD88372.1"/>
    <property type="molecule type" value="Genomic_DNA"/>
</dbReference>
<dbReference type="KEGG" id="rpc:RPC_2824"/>
<accession>Q213R4</accession>
<dbReference type="AlphaFoldDB" id="Q213R4"/>
<dbReference type="InterPro" id="IPR012349">
    <property type="entry name" value="Split_barrel_FMN-bd"/>
</dbReference>
<dbReference type="Gene3D" id="2.30.110.10">
    <property type="entry name" value="Electron Transport, Fmn-binding Protein, Chain A"/>
    <property type="match status" value="1"/>
</dbReference>
<evidence type="ECO:0000313" key="1">
    <source>
        <dbReference type="EMBL" id="ABD88372.1"/>
    </source>
</evidence>
<reference evidence="1" key="1">
    <citation type="submission" date="2006-03" db="EMBL/GenBank/DDBJ databases">
        <title>Complete sequence of Rhodopseudomonas palustris BisB18.</title>
        <authorList>
            <consortium name="US DOE Joint Genome Institute"/>
            <person name="Copeland A."/>
            <person name="Lucas S."/>
            <person name="Lapidus A."/>
            <person name="Barry K."/>
            <person name="Detter J.C."/>
            <person name="Glavina del Rio T."/>
            <person name="Hammon N."/>
            <person name="Israni S."/>
            <person name="Dalin E."/>
            <person name="Tice H."/>
            <person name="Pitluck S."/>
            <person name="Chain P."/>
            <person name="Malfatti S."/>
            <person name="Shin M."/>
            <person name="Vergez L."/>
            <person name="Schmutz J."/>
            <person name="Larimer F."/>
            <person name="Land M."/>
            <person name="Hauser L."/>
            <person name="Pelletier D.A."/>
            <person name="Kyrpides N."/>
            <person name="Anderson I."/>
            <person name="Oda Y."/>
            <person name="Harwood C.S."/>
            <person name="Richardson P."/>
        </authorList>
    </citation>
    <scope>NUCLEOTIDE SEQUENCE [LARGE SCALE GENOMIC DNA]</scope>
    <source>
        <strain evidence="1">BisB18</strain>
    </source>
</reference>
<sequence length="227" mass="24753">MYTPPRFQPDRAAMLGFAAARGFGTVCGWDGGKPIGAAVPFVIEFSSDGTPLLTFHVARQNPLTRLGDGRTPWLMAVNGADAYVSADWYASPEQVPTWLYQSVHLSGPAALMSDRELDQHLDAVTEAFESSLAPKPPWRFAKMAAGRREAMKQAIMGVMMRVDEVEGSFKLNQHKSDADHLAVTTALARREDCSAQHVAAQMRAMRPQLFTQTNPTTDAAMAAGESR</sequence>
<dbReference type="SUPFAM" id="SSF50475">
    <property type="entry name" value="FMN-binding split barrel"/>
    <property type="match status" value="1"/>
</dbReference>
<proteinExistence type="predicted"/>
<dbReference type="OrthoDB" id="9794948at2"/>
<dbReference type="HOGENOM" id="CLU_065853_3_0_5"/>
<protein>
    <submittedName>
        <fullName evidence="1">Negative transcriptional regulator</fullName>
    </submittedName>
</protein>
<gene>
    <name evidence="1" type="ordered locus">RPC_2824</name>
</gene>
<dbReference type="STRING" id="316056.RPC_2824"/>
<dbReference type="RefSeq" id="WP_011473268.1">
    <property type="nucleotide sequence ID" value="NC_007925.1"/>
</dbReference>
<dbReference type="PIRSF" id="PIRSF010372">
    <property type="entry name" value="PaiB"/>
    <property type="match status" value="1"/>
</dbReference>
<organism evidence="1">
    <name type="scientific">Rhodopseudomonas palustris (strain BisB18)</name>
    <dbReference type="NCBI Taxonomy" id="316056"/>
    <lineage>
        <taxon>Bacteria</taxon>
        <taxon>Pseudomonadati</taxon>
        <taxon>Pseudomonadota</taxon>
        <taxon>Alphaproteobacteria</taxon>
        <taxon>Hyphomicrobiales</taxon>
        <taxon>Nitrobacteraceae</taxon>
        <taxon>Rhodopseudomonas</taxon>
    </lineage>
</organism>
<dbReference type="eggNOG" id="COG2808">
    <property type="taxonomic scope" value="Bacteria"/>
</dbReference>
<name>Q213R4_RHOPB</name>
<dbReference type="PANTHER" id="PTHR35802">
    <property type="entry name" value="PROTEASE SYNTHASE AND SPORULATION PROTEIN PAI 2"/>
    <property type="match status" value="1"/>
</dbReference>